<sequence>TVHWVKLLPGYAIKRSLCEFQVLFLTIVRRGRKWYSDAHRPLTQAGYSQSIFDPCLCFDKANDVLLLLGVDDMLISGPSKTTTSAAKK</sequence>
<accession>A0A8H8DJJ0</accession>
<feature type="non-terminal residue" evidence="1">
    <location>
        <position position="1"/>
    </location>
</feature>
<proteinExistence type="predicted"/>
<evidence type="ECO:0000313" key="2">
    <source>
        <dbReference type="Proteomes" id="UP000673691"/>
    </source>
</evidence>
<reference evidence="1 2" key="1">
    <citation type="journal article" name="Sci. Rep.">
        <title>Genome-scale phylogenetic analyses confirm Olpidium as the closest living zoosporic fungus to the non-flagellated, terrestrial fungi.</title>
        <authorList>
            <person name="Chang Y."/>
            <person name="Rochon D."/>
            <person name="Sekimoto S."/>
            <person name="Wang Y."/>
            <person name="Chovatia M."/>
            <person name="Sandor L."/>
            <person name="Salamov A."/>
            <person name="Grigoriev I.V."/>
            <person name="Stajich J.E."/>
            <person name="Spatafora J.W."/>
        </authorList>
    </citation>
    <scope>NUCLEOTIDE SEQUENCE [LARGE SCALE GENOMIC DNA]</scope>
    <source>
        <strain evidence="1">S191</strain>
    </source>
</reference>
<dbReference type="EMBL" id="JAEFCI010005626">
    <property type="protein sequence ID" value="KAG5460177.1"/>
    <property type="molecule type" value="Genomic_DNA"/>
</dbReference>
<dbReference type="AlphaFoldDB" id="A0A8H8DJJ0"/>
<organism evidence="1 2">
    <name type="scientific">Olpidium bornovanus</name>
    <dbReference type="NCBI Taxonomy" id="278681"/>
    <lineage>
        <taxon>Eukaryota</taxon>
        <taxon>Fungi</taxon>
        <taxon>Fungi incertae sedis</taxon>
        <taxon>Olpidiomycota</taxon>
        <taxon>Olpidiomycotina</taxon>
        <taxon>Olpidiomycetes</taxon>
        <taxon>Olpidiales</taxon>
        <taxon>Olpidiaceae</taxon>
        <taxon>Olpidium</taxon>
    </lineage>
</organism>
<gene>
    <name evidence="1" type="ORF">BJ554DRAFT_7807</name>
</gene>
<protein>
    <submittedName>
        <fullName evidence="1">Uncharacterized protein</fullName>
    </submittedName>
</protein>
<evidence type="ECO:0000313" key="1">
    <source>
        <dbReference type="EMBL" id="KAG5460177.1"/>
    </source>
</evidence>
<keyword evidence="2" id="KW-1185">Reference proteome</keyword>
<dbReference type="Proteomes" id="UP000673691">
    <property type="component" value="Unassembled WGS sequence"/>
</dbReference>
<comment type="caution">
    <text evidence="1">The sequence shown here is derived from an EMBL/GenBank/DDBJ whole genome shotgun (WGS) entry which is preliminary data.</text>
</comment>
<name>A0A8H8DJJ0_9FUNG</name>